<dbReference type="PANTHER" id="PTHR34702:SF1">
    <property type="entry name" value="NA(+)_H(+) ANTIPORTER SUBUNIT F"/>
    <property type="match status" value="1"/>
</dbReference>
<feature type="transmembrane region" description="Helical" evidence="9">
    <location>
        <begin position="44"/>
        <end position="67"/>
    </location>
</feature>
<sequence>MSSLLSATETILYIATIAGLVGISISLLLLLYRIINGPTNADRAVALDSIGMNLMGLAALMAILVVTTKFNDVILLIGILLFIGTIAVAKYLERGVIIDRNVD</sequence>
<evidence type="ECO:0000313" key="10">
    <source>
        <dbReference type="EMBL" id="MFD2759494.1"/>
    </source>
</evidence>
<feature type="transmembrane region" description="Helical" evidence="9">
    <location>
        <begin position="12"/>
        <end position="32"/>
    </location>
</feature>
<feature type="transmembrane region" description="Helical" evidence="9">
    <location>
        <begin position="73"/>
        <end position="92"/>
    </location>
</feature>
<organism evidence="10 11">
    <name type="scientific">Lentibacillus juripiscarius</name>
    <dbReference type="NCBI Taxonomy" id="257446"/>
    <lineage>
        <taxon>Bacteria</taxon>
        <taxon>Bacillati</taxon>
        <taxon>Bacillota</taxon>
        <taxon>Bacilli</taxon>
        <taxon>Bacillales</taxon>
        <taxon>Bacillaceae</taxon>
        <taxon>Lentibacillus</taxon>
    </lineage>
</organism>
<evidence type="ECO:0000256" key="8">
    <source>
        <dbReference type="PIRNR" id="PIRNR028784"/>
    </source>
</evidence>
<comment type="caution">
    <text evidence="10">The sequence shown here is derived from an EMBL/GenBank/DDBJ whole genome shotgun (WGS) entry which is preliminary data.</text>
</comment>
<keyword evidence="8" id="KW-0406">Ion transport</keyword>
<dbReference type="EMBL" id="JBHUNA010000001">
    <property type="protein sequence ID" value="MFD2759494.1"/>
    <property type="molecule type" value="Genomic_DNA"/>
</dbReference>
<keyword evidence="4 8" id="KW-1003">Cell membrane</keyword>
<dbReference type="PANTHER" id="PTHR34702">
    <property type="entry name" value="NA(+)/H(+) ANTIPORTER SUBUNIT F1"/>
    <property type="match status" value="1"/>
</dbReference>
<dbReference type="InterPro" id="IPR007208">
    <property type="entry name" value="MrpF/PhaF-like"/>
</dbReference>
<dbReference type="NCBIfam" id="NF009248">
    <property type="entry name" value="PRK12600.1"/>
    <property type="match status" value="1"/>
</dbReference>
<evidence type="ECO:0000256" key="9">
    <source>
        <dbReference type="SAM" id="Phobius"/>
    </source>
</evidence>
<evidence type="ECO:0000256" key="4">
    <source>
        <dbReference type="ARBA" id="ARBA00022475"/>
    </source>
</evidence>
<dbReference type="PIRSF" id="PIRSF028784">
    <property type="entry name" value="MrpF"/>
    <property type="match status" value="1"/>
</dbReference>
<evidence type="ECO:0000256" key="5">
    <source>
        <dbReference type="ARBA" id="ARBA00022692"/>
    </source>
</evidence>
<protein>
    <submittedName>
        <fullName evidence="10">Na(+)/H(+) antiporter subunit F1</fullName>
    </submittedName>
</protein>
<dbReference type="RefSeq" id="WP_382390023.1">
    <property type="nucleotide sequence ID" value="NZ_JBHUNA010000001.1"/>
</dbReference>
<accession>A0ABW5V125</accession>
<comment type="similarity">
    <text evidence="2 8">Belongs to the CPA3 antiporters (TC 2.A.63) subunit F family.</text>
</comment>
<keyword evidence="3 8" id="KW-0813">Transport</keyword>
<evidence type="ECO:0000256" key="3">
    <source>
        <dbReference type="ARBA" id="ARBA00022448"/>
    </source>
</evidence>
<name>A0ABW5V125_9BACI</name>
<evidence type="ECO:0000256" key="7">
    <source>
        <dbReference type="ARBA" id="ARBA00023136"/>
    </source>
</evidence>
<evidence type="ECO:0000256" key="6">
    <source>
        <dbReference type="ARBA" id="ARBA00022989"/>
    </source>
</evidence>
<gene>
    <name evidence="10" type="ORF">ACFSUO_00635</name>
</gene>
<keyword evidence="6 9" id="KW-1133">Transmembrane helix</keyword>
<evidence type="ECO:0000256" key="1">
    <source>
        <dbReference type="ARBA" id="ARBA00004651"/>
    </source>
</evidence>
<comment type="subcellular location">
    <subcellularLocation>
        <location evidence="1 8">Cell membrane</location>
        <topology evidence="1 8">Multi-pass membrane protein</topology>
    </subcellularLocation>
</comment>
<evidence type="ECO:0000256" key="2">
    <source>
        <dbReference type="ARBA" id="ARBA00009212"/>
    </source>
</evidence>
<keyword evidence="11" id="KW-1185">Reference proteome</keyword>
<keyword evidence="5 9" id="KW-0812">Transmembrane</keyword>
<keyword evidence="7 8" id="KW-0472">Membrane</keyword>
<keyword evidence="8" id="KW-0050">Antiport</keyword>
<evidence type="ECO:0000313" key="11">
    <source>
        <dbReference type="Proteomes" id="UP001597502"/>
    </source>
</evidence>
<proteinExistence type="inferred from homology"/>
<dbReference type="Pfam" id="PF04066">
    <property type="entry name" value="MrpF_PhaF"/>
    <property type="match status" value="1"/>
</dbReference>
<reference evidence="11" key="1">
    <citation type="journal article" date="2019" name="Int. J. Syst. Evol. Microbiol.">
        <title>The Global Catalogue of Microorganisms (GCM) 10K type strain sequencing project: providing services to taxonomists for standard genome sequencing and annotation.</title>
        <authorList>
            <consortium name="The Broad Institute Genomics Platform"/>
            <consortium name="The Broad Institute Genome Sequencing Center for Infectious Disease"/>
            <person name="Wu L."/>
            <person name="Ma J."/>
        </authorList>
    </citation>
    <scope>NUCLEOTIDE SEQUENCE [LARGE SCALE GENOMIC DNA]</scope>
    <source>
        <strain evidence="11">TISTR 1535</strain>
    </source>
</reference>
<dbReference type="Proteomes" id="UP001597502">
    <property type="component" value="Unassembled WGS sequence"/>
</dbReference>